<organism evidence="2">
    <name type="scientific">viral metagenome</name>
    <dbReference type="NCBI Taxonomy" id="1070528"/>
    <lineage>
        <taxon>unclassified sequences</taxon>
        <taxon>metagenomes</taxon>
        <taxon>organismal metagenomes</taxon>
    </lineage>
</organism>
<name>A0A6C0BNY2_9ZZZZ</name>
<feature type="compositionally biased region" description="Basic and acidic residues" evidence="1">
    <location>
        <begin position="7"/>
        <end position="27"/>
    </location>
</feature>
<evidence type="ECO:0000313" key="2">
    <source>
        <dbReference type="EMBL" id="QHS93354.1"/>
    </source>
</evidence>
<reference evidence="2" key="1">
    <citation type="journal article" date="2020" name="Nature">
        <title>Giant virus diversity and host interactions through global metagenomics.</title>
        <authorList>
            <person name="Schulz F."/>
            <person name="Roux S."/>
            <person name="Paez-Espino D."/>
            <person name="Jungbluth S."/>
            <person name="Walsh D.A."/>
            <person name="Denef V.J."/>
            <person name="McMahon K.D."/>
            <person name="Konstantinidis K.T."/>
            <person name="Eloe-Fadrosh E.A."/>
            <person name="Kyrpides N.C."/>
            <person name="Woyke T."/>
        </authorList>
    </citation>
    <scope>NUCLEOTIDE SEQUENCE</scope>
    <source>
        <strain evidence="2">GVMAG-M-3300017989-17</strain>
    </source>
</reference>
<evidence type="ECO:0000256" key="1">
    <source>
        <dbReference type="SAM" id="MobiDB-lite"/>
    </source>
</evidence>
<protein>
    <submittedName>
        <fullName evidence="2">Uncharacterized protein</fullName>
    </submittedName>
</protein>
<dbReference type="Pfam" id="PF00300">
    <property type="entry name" value="His_Phos_1"/>
    <property type="match status" value="1"/>
</dbReference>
<dbReference type="SUPFAM" id="SSF53254">
    <property type="entry name" value="Phosphoglycerate mutase-like"/>
    <property type="match status" value="1"/>
</dbReference>
<dbReference type="EMBL" id="MN739202">
    <property type="protein sequence ID" value="QHS93354.1"/>
    <property type="molecule type" value="Genomic_DNA"/>
</dbReference>
<sequence length="172" mass="20256">MHIYVRHGHDQKSHRAKFDDRLSDEGKKKARRRARKLIKKYGVPSVIYCSPMYRTRQTAKEFLKVIKKQQVDGAPPPEIVIEPRLGRLFTTKQRRHYEKHTNRAVRKSTENIVLDQGKLAFRQRVEAQVHSLPRDSVTWNVTHSLVILHAARMHNIERAPHVKYLDTLIINQ</sequence>
<dbReference type="Gene3D" id="3.40.50.1240">
    <property type="entry name" value="Phosphoglycerate mutase-like"/>
    <property type="match status" value="1"/>
</dbReference>
<dbReference type="CDD" id="cd07040">
    <property type="entry name" value="HP"/>
    <property type="match status" value="1"/>
</dbReference>
<dbReference type="InterPro" id="IPR029033">
    <property type="entry name" value="His_PPase_superfam"/>
</dbReference>
<feature type="region of interest" description="Disordered" evidence="1">
    <location>
        <begin position="1"/>
        <end position="30"/>
    </location>
</feature>
<dbReference type="AlphaFoldDB" id="A0A6C0BNY2"/>
<accession>A0A6C0BNY2</accession>
<proteinExistence type="predicted"/>
<dbReference type="InterPro" id="IPR013078">
    <property type="entry name" value="His_Pase_superF_clade-1"/>
</dbReference>